<dbReference type="InterPro" id="IPR003958">
    <property type="entry name" value="CBFA_NFYB_domain"/>
</dbReference>
<dbReference type="PANTHER" id="PTHR11064:SF109">
    <property type="entry name" value="NUCLEAR TRANSCRIPTION FACTOR Y SUBUNIT B-4"/>
    <property type="match status" value="1"/>
</dbReference>
<keyword evidence="3" id="KW-0804">Transcription</keyword>
<evidence type="ECO:0000256" key="2">
    <source>
        <dbReference type="ARBA" id="ARBA00023015"/>
    </source>
</evidence>
<name>A0A835UCW8_VANPL</name>
<comment type="similarity">
    <text evidence="1">Belongs to the NFYB/HAP3 subunit family.</text>
</comment>
<evidence type="ECO:0000256" key="1">
    <source>
        <dbReference type="ARBA" id="ARBA00009053"/>
    </source>
</evidence>
<feature type="domain" description="Transcription factor CBF/NF-Y/archaeal histone" evidence="4">
    <location>
        <begin position="29"/>
        <end position="93"/>
    </location>
</feature>
<accession>A0A835UCW8</accession>
<dbReference type="EMBL" id="JADCNM010000013">
    <property type="protein sequence ID" value="KAG0455897.1"/>
    <property type="molecule type" value="Genomic_DNA"/>
</dbReference>
<dbReference type="InterPro" id="IPR027113">
    <property type="entry name" value="Transc_fact_NFYB/HAP3"/>
</dbReference>
<dbReference type="Gene3D" id="1.10.20.10">
    <property type="entry name" value="Histone, subunit A"/>
    <property type="match status" value="1"/>
</dbReference>
<gene>
    <name evidence="6" type="ORF">HPP92_023685</name>
    <name evidence="5" type="ORF">HPP92_024028</name>
</gene>
<dbReference type="GO" id="GO:0046982">
    <property type="term" value="F:protein heterodimerization activity"/>
    <property type="evidence" value="ECO:0007669"/>
    <property type="project" value="InterPro"/>
</dbReference>
<evidence type="ECO:0000313" key="5">
    <source>
        <dbReference type="EMBL" id="KAG0454736.1"/>
    </source>
</evidence>
<keyword evidence="2" id="KW-0805">Transcription regulation</keyword>
<dbReference type="SUPFAM" id="SSF47113">
    <property type="entry name" value="Histone-fold"/>
    <property type="match status" value="1"/>
</dbReference>
<dbReference type="Proteomes" id="UP000636800">
    <property type="component" value="Chromosome 13"/>
</dbReference>
<evidence type="ECO:0000259" key="4">
    <source>
        <dbReference type="Pfam" id="PF00808"/>
    </source>
</evidence>
<comment type="caution">
    <text evidence="5">The sequence shown here is derived from an EMBL/GenBank/DDBJ whole genome shotgun (WGS) entry which is preliminary data.</text>
</comment>
<organism evidence="5 7">
    <name type="scientific">Vanilla planifolia</name>
    <name type="common">Vanilla</name>
    <dbReference type="NCBI Taxonomy" id="51239"/>
    <lineage>
        <taxon>Eukaryota</taxon>
        <taxon>Viridiplantae</taxon>
        <taxon>Streptophyta</taxon>
        <taxon>Embryophyta</taxon>
        <taxon>Tracheophyta</taxon>
        <taxon>Spermatophyta</taxon>
        <taxon>Magnoliopsida</taxon>
        <taxon>Liliopsida</taxon>
        <taxon>Asparagales</taxon>
        <taxon>Orchidaceae</taxon>
        <taxon>Vanilloideae</taxon>
        <taxon>Vanilleae</taxon>
        <taxon>Vanilla</taxon>
    </lineage>
</organism>
<dbReference type="GO" id="GO:0016602">
    <property type="term" value="C:CCAAT-binding factor complex"/>
    <property type="evidence" value="ECO:0007669"/>
    <property type="project" value="InterPro"/>
</dbReference>
<evidence type="ECO:0000256" key="3">
    <source>
        <dbReference type="ARBA" id="ARBA00023163"/>
    </source>
</evidence>
<proteinExistence type="inferred from homology"/>
<dbReference type="PRINTS" id="PR00615">
    <property type="entry name" value="CCAATSUBUNTA"/>
</dbReference>
<dbReference type="OrthoDB" id="386949at2759"/>
<dbReference type="InterPro" id="IPR009072">
    <property type="entry name" value="Histone-fold"/>
</dbReference>
<protein>
    <recommendedName>
        <fullName evidence="4">Transcription factor CBF/NF-Y/archaeal histone domain-containing protein</fullName>
    </recommendedName>
</protein>
<keyword evidence="7" id="KW-1185">Reference proteome</keyword>
<reference evidence="7 8" key="1">
    <citation type="journal article" date="2020" name="Nat. Food">
        <title>A phased Vanilla planifolia genome enables genetic improvement of flavour and production.</title>
        <authorList>
            <person name="Hasing T."/>
            <person name="Tang H."/>
            <person name="Brym M."/>
            <person name="Khazi F."/>
            <person name="Huang T."/>
            <person name="Chambers A.H."/>
        </authorList>
    </citation>
    <scope>NUCLEOTIDE SEQUENCE [LARGE SCALE GENOMIC DNA]</scope>
    <source>
        <tissue evidence="5">Leaf</tissue>
    </source>
</reference>
<evidence type="ECO:0000313" key="8">
    <source>
        <dbReference type="Proteomes" id="UP000639772"/>
    </source>
</evidence>
<dbReference type="CDD" id="cd22907">
    <property type="entry name" value="HFD_NFYB"/>
    <property type="match status" value="1"/>
</dbReference>
<dbReference type="GO" id="GO:0001228">
    <property type="term" value="F:DNA-binding transcription activator activity, RNA polymerase II-specific"/>
    <property type="evidence" value="ECO:0007669"/>
    <property type="project" value="InterPro"/>
</dbReference>
<dbReference type="GO" id="GO:0000978">
    <property type="term" value="F:RNA polymerase II cis-regulatory region sequence-specific DNA binding"/>
    <property type="evidence" value="ECO:0007669"/>
    <property type="project" value="TreeGrafter"/>
</dbReference>
<sequence>MGGASPESSVSSDQCNSVGAGRVRELDQFMPIVGIGRIMRQAVPENGKIAGEAKDFVQECVTEFISFITSEAIDRCQKERRKVINGEDIVLVLESLGFDEYIEPLKLYLKLYREADNKGLRSVYQFDKRDGTANGVDEL</sequence>
<dbReference type="PANTHER" id="PTHR11064">
    <property type="entry name" value="CCAAT-BINDING TRANSCRIPTION FACTOR-RELATED"/>
    <property type="match status" value="1"/>
</dbReference>
<dbReference type="Pfam" id="PF00808">
    <property type="entry name" value="CBFD_NFYB_HMF"/>
    <property type="match status" value="1"/>
</dbReference>
<dbReference type="Proteomes" id="UP000639772">
    <property type="component" value="Chromosome 13"/>
</dbReference>
<dbReference type="EMBL" id="JADCNL010000013">
    <property type="protein sequence ID" value="KAG0454736.1"/>
    <property type="molecule type" value="Genomic_DNA"/>
</dbReference>
<evidence type="ECO:0000313" key="6">
    <source>
        <dbReference type="EMBL" id="KAG0455897.1"/>
    </source>
</evidence>
<dbReference type="AlphaFoldDB" id="A0A835UCW8"/>
<evidence type="ECO:0000313" key="7">
    <source>
        <dbReference type="Proteomes" id="UP000636800"/>
    </source>
</evidence>